<gene>
    <name evidence="2" type="ORF">CEXT_348791</name>
</gene>
<feature type="region of interest" description="Disordered" evidence="1">
    <location>
        <begin position="16"/>
        <end position="67"/>
    </location>
</feature>
<evidence type="ECO:0000313" key="2">
    <source>
        <dbReference type="EMBL" id="GIY96979.1"/>
    </source>
</evidence>
<evidence type="ECO:0000256" key="1">
    <source>
        <dbReference type="SAM" id="MobiDB-lite"/>
    </source>
</evidence>
<keyword evidence="3" id="KW-1185">Reference proteome</keyword>
<name>A0AAV4XT00_CAEEX</name>
<dbReference type="Proteomes" id="UP001054945">
    <property type="component" value="Unassembled WGS sequence"/>
</dbReference>
<dbReference type="EMBL" id="BPLR01018108">
    <property type="protein sequence ID" value="GIY96979.1"/>
    <property type="molecule type" value="Genomic_DNA"/>
</dbReference>
<feature type="compositionally biased region" description="Basic and acidic residues" evidence="1">
    <location>
        <begin position="16"/>
        <end position="25"/>
    </location>
</feature>
<sequence>MIDFDSKTNEELFFKLREGSEERKKGGSLPEIHQSPRVTSLASLPHPRRTKDEDAEEEEGTNWREGREKEEKWLTDYLSFWTIGG</sequence>
<comment type="caution">
    <text evidence="2">The sequence shown here is derived from an EMBL/GenBank/DDBJ whole genome shotgun (WGS) entry which is preliminary data.</text>
</comment>
<evidence type="ECO:0000313" key="3">
    <source>
        <dbReference type="Proteomes" id="UP001054945"/>
    </source>
</evidence>
<accession>A0AAV4XT00</accession>
<protein>
    <submittedName>
        <fullName evidence="2">Uncharacterized protein</fullName>
    </submittedName>
</protein>
<reference evidence="2 3" key="1">
    <citation type="submission" date="2021-06" db="EMBL/GenBank/DDBJ databases">
        <title>Caerostris extrusa draft genome.</title>
        <authorList>
            <person name="Kono N."/>
            <person name="Arakawa K."/>
        </authorList>
    </citation>
    <scope>NUCLEOTIDE SEQUENCE [LARGE SCALE GENOMIC DNA]</scope>
</reference>
<dbReference type="AlphaFoldDB" id="A0AAV4XT00"/>
<organism evidence="2 3">
    <name type="scientific">Caerostris extrusa</name>
    <name type="common">Bark spider</name>
    <name type="synonym">Caerostris bankana</name>
    <dbReference type="NCBI Taxonomy" id="172846"/>
    <lineage>
        <taxon>Eukaryota</taxon>
        <taxon>Metazoa</taxon>
        <taxon>Ecdysozoa</taxon>
        <taxon>Arthropoda</taxon>
        <taxon>Chelicerata</taxon>
        <taxon>Arachnida</taxon>
        <taxon>Araneae</taxon>
        <taxon>Araneomorphae</taxon>
        <taxon>Entelegynae</taxon>
        <taxon>Araneoidea</taxon>
        <taxon>Araneidae</taxon>
        <taxon>Caerostris</taxon>
    </lineage>
</organism>
<proteinExistence type="predicted"/>